<dbReference type="AlphaFoldDB" id="A0A6J1RFJ8"/>
<proteinExistence type="inferred from homology"/>
<comment type="similarity">
    <text evidence="1">Belongs to the RNase H family.</text>
</comment>
<dbReference type="PROSITE" id="PS50879">
    <property type="entry name" value="RNASE_H_1"/>
    <property type="match status" value="1"/>
</dbReference>
<dbReference type="GO" id="GO:0043137">
    <property type="term" value="P:DNA replication, removal of RNA primer"/>
    <property type="evidence" value="ECO:0007669"/>
    <property type="project" value="TreeGrafter"/>
</dbReference>
<evidence type="ECO:0000313" key="3">
    <source>
        <dbReference type="Proteomes" id="UP000504618"/>
    </source>
</evidence>
<dbReference type="PANTHER" id="PTHR10642:SF25">
    <property type="entry name" value="RNASE H TYPE-1 DOMAIN-CONTAINING PROTEIN"/>
    <property type="match status" value="1"/>
</dbReference>
<gene>
    <name evidence="4" type="primary">LOC112468686</name>
</gene>
<evidence type="ECO:0000259" key="2">
    <source>
        <dbReference type="PROSITE" id="PS50879"/>
    </source>
</evidence>
<name>A0A6J1RFJ8_9HYME</name>
<dbReference type="InterPro" id="IPR002156">
    <property type="entry name" value="RNaseH_domain"/>
</dbReference>
<dbReference type="GO" id="GO:0003676">
    <property type="term" value="F:nucleic acid binding"/>
    <property type="evidence" value="ECO:0007669"/>
    <property type="project" value="InterPro"/>
</dbReference>
<evidence type="ECO:0000256" key="1">
    <source>
        <dbReference type="ARBA" id="ARBA00005300"/>
    </source>
</evidence>
<feature type="domain" description="RNase H type-1" evidence="2">
    <location>
        <begin position="92"/>
        <end position="222"/>
    </location>
</feature>
<sequence length="373" mass="41878">MRTTPTEALEIALCVPPLDLAVVNSARNTAYRLKCQGEWRNTGLGHTRLDLFQKHPFTSKQDRILKKYQLVKHFKTRIPTRKDWTDLKGVEDPNVDLWFTDGSGINDRFGAGFYGPKENHRESIPMGSHSTVFTAEILAILKCTEYLLNKDTKEKKINICSDSRAAIQALTKTTTESALVWDCMLALERLCGPNKVTLVWVPGHQGIPGNETADMLAKKGANEAPIGQVTGIPFAVGKKIIKGRLKREHLARWEKLKTCRQARTLMKDSRPGRAKELLALSKQKLRMALGLLTGHSALLKAHLFSLGLAEQKACRLCGDEKEDNVHIICQCPAFICKRYKTWGSMFLTPQDLENARVTDLINLVQGSRLYLET</sequence>
<dbReference type="PANTHER" id="PTHR10642">
    <property type="entry name" value="RIBONUCLEASE H1"/>
    <property type="match status" value="1"/>
</dbReference>
<protein>
    <submittedName>
        <fullName evidence="4">Uncharacterized protein LOC112468686</fullName>
    </submittedName>
</protein>
<dbReference type="RefSeq" id="XP_024893734.1">
    <property type="nucleotide sequence ID" value="XM_025037966.1"/>
</dbReference>
<reference evidence="4" key="1">
    <citation type="submission" date="2025-08" db="UniProtKB">
        <authorList>
            <consortium name="RefSeq"/>
        </authorList>
    </citation>
    <scope>IDENTIFICATION</scope>
    <source>
        <tissue evidence="4">Whole body</tissue>
    </source>
</reference>
<dbReference type="InterPro" id="IPR050092">
    <property type="entry name" value="RNase_H"/>
</dbReference>
<dbReference type="Pfam" id="PF00075">
    <property type="entry name" value="RNase_H"/>
    <property type="match status" value="1"/>
</dbReference>
<dbReference type="OrthoDB" id="7701141at2759"/>
<dbReference type="GO" id="GO:0004523">
    <property type="term" value="F:RNA-DNA hybrid ribonuclease activity"/>
    <property type="evidence" value="ECO:0007669"/>
    <property type="project" value="InterPro"/>
</dbReference>
<dbReference type="SUPFAM" id="SSF53098">
    <property type="entry name" value="Ribonuclease H-like"/>
    <property type="match status" value="1"/>
</dbReference>
<dbReference type="Gene3D" id="3.30.420.10">
    <property type="entry name" value="Ribonuclease H-like superfamily/Ribonuclease H"/>
    <property type="match status" value="1"/>
</dbReference>
<dbReference type="InterPro" id="IPR012337">
    <property type="entry name" value="RNaseH-like_sf"/>
</dbReference>
<keyword evidence="3" id="KW-1185">Reference proteome</keyword>
<evidence type="ECO:0000313" key="4">
    <source>
        <dbReference type="RefSeq" id="XP_024893734.1"/>
    </source>
</evidence>
<dbReference type="Proteomes" id="UP000504618">
    <property type="component" value="Unplaced"/>
</dbReference>
<dbReference type="CDD" id="cd09276">
    <property type="entry name" value="Rnase_HI_RT_non_LTR"/>
    <property type="match status" value="1"/>
</dbReference>
<organism evidence="3 4">
    <name type="scientific">Temnothorax curvispinosus</name>
    <dbReference type="NCBI Taxonomy" id="300111"/>
    <lineage>
        <taxon>Eukaryota</taxon>
        <taxon>Metazoa</taxon>
        <taxon>Ecdysozoa</taxon>
        <taxon>Arthropoda</taxon>
        <taxon>Hexapoda</taxon>
        <taxon>Insecta</taxon>
        <taxon>Pterygota</taxon>
        <taxon>Neoptera</taxon>
        <taxon>Endopterygota</taxon>
        <taxon>Hymenoptera</taxon>
        <taxon>Apocrita</taxon>
        <taxon>Aculeata</taxon>
        <taxon>Formicoidea</taxon>
        <taxon>Formicidae</taxon>
        <taxon>Myrmicinae</taxon>
        <taxon>Temnothorax</taxon>
    </lineage>
</organism>
<dbReference type="InterPro" id="IPR036397">
    <property type="entry name" value="RNaseH_sf"/>
</dbReference>
<accession>A0A6J1RFJ8</accession>
<dbReference type="GeneID" id="112468686"/>